<proteinExistence type="predicted"/>
<protein>
    <submittedName>
        <fullName evidence="1">Uncharacterized protein</fullName>
    </submittedName>
</protein>
<keyword evidence="2" id="KW-1185">Reference proteome</keyword>
<accession>A0AAN4ZNH6</accession>
<gene>
    <name evidence="1" type="ORF">PMAYCL1PPCAC_14693</name>
</gene>
<comment type="caution">
    <text evidence="1">The sequence shown here is derived from an EMBL/GenBank/DDBJ whole genome shotgun (WGS) entry which is preliminary data.</text>
</comment>
<evidence type="ECO:0000313" key="2">
    <source>
        <dbReference type="Proteomes" id="UP001328107"/>
    </source>
</evidence>
<name>A0AAN4ZNH6_9BILA</name>
<dbReference type="Proteomes" id="UP001328107">
    <property type="component" value="Unassembled WGS sequence"/>
</dbReference>
<feature type="non-terminal residue" evidence="1">
    <location>
        <position position="1"/>
    </location>
</feature>
<dbReference type="AlphaFoldDB" id="A0AAN4ZNH6"/>
<reference evidence="2" key="1">
    <citation type="submission" date="2022-10" db="EMBL/GenBank/DDBJ databases">
        <title>Genome assembly of Pristionchus species.</title>
        <authorList>
            <person name="Yoshida K."/>
            <person name="Sommer R.J."/>
        </authorList>
    </citation>
    <scope>NUCLEOTIDE SEQUENCE [LARGE SCALE GENOMIC DNA]</scope>
    <source>
        <strain evidence="2">RS5460</strain>
    </source>
</reference>
<evidence type="ECO:0000313" key="1">
    <source>
        <dbReference type="EMBL" id="GMR44498.1"/>
    </source>
</evidence>
<organism evidence="1 2">
    <name type="scientific">Pristionchus mayeri</name>
    <dbReference type="NCBI Taxonomy" id="1317129"/>
    <lineage>
        <taxon>Eukaryota</taxon>
        <taxon>Metazoa</taxon>
        <taxon>Ecdysozoa</taxon>
        <taxon>Nematoda</taxon>
        <taxon>Chromadorea</taxon>
        <taxon>Rhabditida</taxon>
        <taxon>Rhabditina</taxon>
        <taxon>Diplogasteromorpha</taxon>
        <taxon>Diplogasteroidea</taxon>
        <taxon>Neodiplogasteridae</taxon>
        <taxon>Pristionchus</taxon>
    </lineage>
</organism>
<sequence>LIQPDDLRSSKFTRLGINGRIAYFQCARNDGLGVWRVDTLVPSSHKRILFIPYSEMNYVHSTMGRDQSGRALIYILLITSADETFSFRIHELRIANLYQDPIHTAFDLHLSDVRAMMNVPLHDAALGVGRRTTGPSTTVFLYDGSIIQGDIPYWRVLLDREGNTFNIEEDMVPALDPVRVGGRVADDEPRMVSRFPVVIDGAKRRFLRFGLDQRMFVFTEYREDGEPTSEGKWLPYSERLDSEHSILEICGSRQLRETYSSSGHRATAIESRYTFIVDEDVCILRHRADDRHHHYYRLVLDDANLEYHFVSCGVAEIGAELSVGRTSYTMVTERIAVLSGMEELAVVDLQPQRLSEIAFWAIQKQVSSRSCPTGALYAGLSVKELGEMFGYAGSQPLI</sequence>
<dbReference type="EMBL" id="BTRK01000003">
    <property type="protein sequence ID" value="GMR44498.1"/>
    <property type="molecule type" value="Genomic_DNA"/>
</dbReference>